<dbReference type="RefSeq" id="WP_092054605.1">
    <property type="nucleotide sequence ID" value="NZ_FOJJ01000007.1"/>
</dbReference>
<dbReference type="InterPro" id="IPR016155">
    <property type="entry name" value="Mopterin_synth/thiamin_S_b"/>
</dbReference>
<organism evidence="1 2">
    <name type="scientific">Trichloromonas acetexigens</name>
    <dbReference type="NCBI Taxonomy" id="38815"/>
    <lineage>
        <taxon>Bacteria</taxon>
        <taxon>Pseudomonadati</taxon>
        <taxon>Thermodesulfobacteriota</taxon>
        <taxon>Desulfuromonadia</taxon>
        <taxon>Desulfuromonadales</taxon>
        <taxon>Trichloromonadaceae</taxon>
        <taxon>Trichloromonas</taxon>
    </lineage>
</organism>
<proteinExistence type="predicted"/>
<sequence>MHIVVRLHGSFRVGRFREELRPYPEGTTAAQVVLDLDIPLNQPDIVIVNDERATLDRVLRDGDLLALFPLVAGG</sequence>
<dbReference type="AlphaFoldDB" id="A0A550J619"/>
<dbReference type="SUPFAM" id="SSF54285">
    <property type="entry name" value="MoaD/ThiS"/>
    <property type="match status" value="1"/>
</dbReference>
<reference evidence="1 2" key="1">
    <citation type="submission" date="2019-07" db="EMBL/GenBank/DDBJ databases">
        <title>Insights of Desulfuromonas acetexigens electromicrobiology.</title>
        <authorList>
            <person name="Katuri K."/>
            <person name="Sapireddy V."/>
            <person name="Shaw D.R."/>
            <person name="Saikaly P."/>
        </authorList>
    </citation>
    <scope>NUCLEOTIDE SEQUENCE [LARGE SCALE GENOMIC DNA]</scope>
    <source>
        <strain evidence="1 2">2873</strain>
    </source>
</reference>
<evidence type="ECO:0000313" key="2">
    <source>
        <dbReference type="Proteomes" id="UP000317155"/>
    </source>
</evidence>
<dbReference type="Proteomes" id="UP000317155">
    <property type="component" value="Unassembled WGS sequence"/>
</dbReference>
<dbReference type="Gene3D" id="3.10.20.30">
    <property type="match status" value="1"/>
</dbReference>
<dbReference type="EMBL" id="VJVV01000015">
    <property type="protein sequence ID" value="TRO78671.1"/>
    <property type="molecule type" value="Genomic_DNA"/>
</dbReference>
<evidence type="ECO:0000313" key="1">
    <source>
        <dbReference type="EMBL" id="TRO78671.1"/>
    </source>
</evidence>
<gene>
    <name evidence="1" type="ORF">FL622_15365</name>
</gene>
<comment type="caution">
    <text evidence="1">The sequence shown here is derived from an EMBL/GenBank/DDBJ whole genome shotgun (WGS) entry which is preliminary data.</text>
</comment>
<keyword evidence="2" id="KW-1185">Reference proteome</keyword>
<dbReference type="Pfam" id="PF02597">
    <property type="entry name" value="ThiS"/>
    <property type="match status" value="1"/>
</dbReference>
<dbReference type="InterPro" id="IPR012675">
    <property type="entry name" value="Beta-grasp_dom_sf"/>
</dbReference>
<dbReference type="OrthoDB" id="9801945at2"/>
<protein>
    <submittedName>
        <fullName evidence="1">MoaD/ThiS family protein</fullName>
    </submittedName>
</protein>
<accession>A0A550J619</accession>
<name>A0A550J619_9BACT</name>
<dbReference type="InterPro" id="IPR003749">
    <property type="entry name" value="ThiS/MoaD-like"/>
</dbReference>